<reference evidence="1 2" key="2">
    <citation type="journal article" date="2022" name="Mol. Ecol. Resour.">
        <title>The genomes of chicory, endive, great burdock and yacon provide insights into Asteraceae paleo-polyploidization history and plant inulin production.</title>
        <authorList>
            <person name="Fan W."/>
            <person name="Wang S."/>
            <person name="Wang H."/>
            <person name="Wang A."/>
            <person name="Jiang F."/>
            <person name="Liu H."/>
            <person name="Zhao H."/>
            <person name="Xu D."/>
            <person name="Zhang Y."/>
        </authorList>
    </citation>
    <scope>NUCLEOTIDE SEQUENCE [LARGE SCALE GENOMIC DNA]</scope>
    <source>
        <strain evidence="2">cv. Yunnan</strain>
        <tissue evidence="1">Leaves</tissue>
    </source>
</reference>
<accession>A0ACB9IQE8</accession>
<organism evidence="1 2">
    <name type="scientific">Smallanthus sonchifolius</name>
    <dbReference type="NCBI Taxonomy" id="185202"/>
    <lineage>
        <taxon>Eukaryota</taxon>
        <taxon>Viridiplantae</taxon>
        <taxon>Streptophyta</taxon>
        <taxon>Embryophyta</taxon>
        <taxon>Tracheophyta</taxon>
        <taxon>Spermatophyta</taxon>
        <taxon>Magnoliopsida</taxon>
        <taxon>eudicotyledons</taxon>
        <taxon>Gunneridae</taxon>
        <taxon>Pentapetalae</taxon>
        <taxon>asterids</taxon>
        <taxon>campanulids</taxon>
        <taxon>Asterales</taxon>
        <taxon>Asteraceae</taxon>
        <taxon>Asteroideae</taxon>
        <taxon>Heliantheae alliance</taxon>
        <taxon>Millerieae</taxon>
        <taxon>Smallanthus</taxon>
    </lineage>
</organism>
<keyword evidence="2" id="KW-1185">Reference proteome</keyword>
<dbReference type="Proteomes" id="UP001056120">
    <property type="component" value="Linkage Group LG07"/>
</dbReference>
<evidence type="ECO:0000313" key="1">
    <source>
        <dbReference type="EMBL" id="KAI3810047.1"/>
    </source>
</evidence>
<evidence type="ECO:0000313" key="2">
    <source>
        <dbReference type="Proteomes" id="UP001056120"/>
    </source>
</evidence>
<reference evidence="2" key="1">
    <citation type="journal article" date="2022" name="Mol. Ecol. Resour.">
        <title>The genomes of chicory, endive, great burdock and yacon provide insights into Asteraceae palaeo-polyploidization history and plant inulin production.</title>
        <authorList>
            <person name="Fan W."/>
            <person name="Wang S."/>
            <person name="Wang H."/>
            <person name="Wang A."/>
            <person name="Jiang F."/>
            <person name="Liu H."/>
            <person name="Zhao H."/>
            <person name="Xu D."/>
            <person name="Zhang Y."/>
        </authorList>
    </citation>
    <scope>NUCLEOTIDE SEQUENCE [LARGE SCALE GENOMIC DNA]</scope>
    <source>
        <strain evidence="2">cv. Yunnan</strain>
    </source>
</reference>
<sequence length="146" mass="16878">MGKIRTATSNFNTCIINPSFIVTISLCHLFFPAEFLHPFKDLRYRKKDCFSMAPLINRFPFVANHLKRMIDKFNANGEKHVIKSWSRASMIIPEMVGHRIAIHNGKRHRPIQIKDAMVGHKLGEFALTRARKPQKTQNVKKPGKKK</sequence>
<name>A0ACB9IQE8_9ASTR</name>
<gene>
    <name evidence="1" type="ORF">L1987_19654</name>
</gene>
<protein>
    <submittedName>
        <fullName evidence="1">Uncharacterized protein</fullName>
    </submittedName>
</protein>
<dbReference type="EMBL" id="CM042024">
    <property type="protein sequence ID" value="KAI3810047.1"/>
    <property type="molecule type" value="Genomic_DNA"/>
</dbReference>
<comment type="caution">
    <text evidence="1">The sequence shown here is derived from an EMBL/GenBank/DDBJ whole genome shotgun (WGS) entry which is preliminary data.</text>
</comment>
<proteinExistence type="predicted"/>